<keyword evidence="6" id="KW-1185">Reference proteome</keyword>
<dbReference type="OMA" id="SDAPNTH"/>
<dbReference type="GO" id="GO:0007165">
    <property type="term" value="P:signal transduction"/>
    <property type="evidence" value="ECO:0007669"/>
    <property type="project" value="InterPro"/>
</dbReference>
<feature type="domain" description="Rho-GAP" evidence="4">
    <location>
        <begin position="440"/>
        <end position="632"/>
    </location>
</feature>
<keyword evidence="1" id="KW-0343">GTPase activation</keyword>
<feature type="region of interest" description="Disordered" evidence="2">
    <location>
        <begin position="199"/>
        <end position="220"/>
    </location>
</feature>
<dbReference type="Gene3D" id="1.10.555.10">
    <property type="entry name" value="Rho GTPase activation protein"/>
    <property type="match status" value="1"/>
</dbReference>
<dbReference type="PROSITE" id="PS50238">
    <property type="entry name" value="RHOGAP"/>
    <property type="match status" value="1"/>
</dbReference>
<name>G3U918_LOXAF</name>
<reference evidence="5" key="2">
    <citation type="submission" date="2025-08" db="UniProtKB">
        <authorList>
            <consortium name="Ensembl"/>
        </authorList>
    </citation>
    <scope>IDENTIFICATION</scope>
    <source>
        <strain evidence="5">Isolate ISIS603380</strain>
    </source>
</reference>
<evidence type="ECO:0000313" key="6">
    <source>
        <dbReference type="Proteomes" id="UP000007646"/>
    </source>
</evidence>
<dbReference type="GO" id="GO:0005096">
    <property type="term" value="F:GTPase activator activity"/>
    <property type="evidence" value="ECO:0007669"/>
    <property type="project" value="UniProtKB-KW"/>
</dbReference>
<evidence type="ECO:0000256" key="1">
    <source>
        <dbReference type="ARBA" id="ARBA00022468"/>
    </source>
</evidence>
<feature type="compositionally biased region" description="Polar residues" evidence="2">
    <location>
        <begin position="780"/>
        <end position="792"/>
    </location>
</feature>
<evidence type="ECO:0000256" key="2">
    <source>
        <dbReference type="SAM" id="MobiDB-lite"/>
    </source>
</evidence>
<organism evidence="5 6">
    <name type="scientific">Loxodonta africana</name>
    <name type="common">African elephant</name>
    <dbReference type="NCBI Taxonomy" id="9785"/>
    <lineage>
        <taxon>Eukaryota</taxon>
        <taxon>Metazoa</taxon>
        <taxon>Chordata</taxon>
        <taxon>Craniata</taxon>
        <taxon>Vertebrata</taxon>
        <taxon>Euteleostomi</taxon>
        <taxon>Mammalia</taxon>
        <taxon>Eutheria</taxon>
        <taxon>Afrotheria</taxon>
        <taxon>Proboscidea</taxon>
        <taxon>Elephantidae</taxon>
        <taxon>Loxodonta</taxon>
    </lineage>
</organism>
<protein>
    <submittedName>
        <fullName evidence="5">Rho GTPase activating protein 23</fullName>
    </submittedName>
</protein>
<dbReference type="InterPro" id="IPR008936">
    <property type="entry name" value="Rho_GTPase_activation_prot"/>
</dbReference>
<gene>
    <name evidence="5" type="primary">ARHGAP23</name>
</gene>
<proteinExistence type="predicted"/>
<reference evidence="5 6" key="1">
    <citation type="submission" date="2009-06" db="EMBL/GenBank/DDBJ databases">
        <title>The Genome Sequence of Loxodonta africana (African elephant).</title>
        <authorList>
            <person name="Di Palma F."/>
            <person name="Heiman D."/>
            <person name="Young S."/>
            <person name="Johnson J."/>
            <person name="Lander E.S."/>
            <person name="Lindblad-Toh K."/>
        </authorList>
    </citation>
    <scope>NUCLEOTIDE SEQUENCE [LARGE SCALE GENOMIC DNA]</scope>
    <source>
        <strain evidence="5 6">Isolate ISIS603380</strain>
    </source>
</reference>
<feature type="region of interest" description="Disordered" evidence="2">
    <location>
        <begin position="662"/>
        <end position="690"/>
    </location>
</feature>
<dbReference type="Ensembl" id="ENSLAFT00000028635.1">
    <property type="protein sequence ID" value="ENSLAFP00000024326.1"/>
    <property type="gene ID" value="ENSLAFG00000028622.1"/>
</dbReference>
<reference evidence="5" key="3">
    <citation type="submission" date="2025-09" db="UniProtKB">
        <authorList>
            <consortium name="Ensembl"/>
        </authorList>
    </citation>
    <scope>IDENTIFICATION</scope>
    <source>
        <strain evidence="5">Isolate ISIS603380</strain>
    </source>
</reference>
<dbReference type="PANTHER" id="PTHR23175">
    <property type="entry name" value="PDZ DOMAIN-CONTAINING PROTEIN"/>
    <property type="match status" value="1"/>
</dbReference>
<dbReference type="STRING" id="9785.ENSLAFP00000024326"/>
<dbReference type="FunCoup" id="G3U918">
    <property type="interactions" value="35"/>
</dbReference>
<dbReference type="Gene3D" id="2.30.29.30">
    <property type="entry name" value="Pleckstrin-homology domain (PH domain)/Phosphotyrosine-binding domain (PTB)"/>
    <property type="match status" value="1"/>
</dbReference>
<dbReference type="InterPro" id="IPR001849">
    <property type="entry name" value="PH_domain"/>
</dbReference>
<feature type="compositionally biased region" description="Low complexity" evidence="2">
    <location>
        <begin position="877"/>
        <end position="896"/>
    </location>
</feature>
<dbReference type="HOGENOM" id="CLU_001776_3_0_1"/>
<feature type="compositionally biased region" description="Polar residues" evidence="2">
    <location>
        <begin position="673"/>
        <end position="683"/>
    </location>
</feature>
<dbReference type="AlphaFoldDB" id="G3U918"/>
<dbReference type="SUPFAM" id="SSF48350">
    <property type="entry name" value="GTPase activation domain, GAP"/>
    <property type="match status" value="1"/>
</dbReference>
<sequence length="1029" mass="112200">FPPEASEPPRAVRPESSTRTLEPPTEERRDEVVLRQKPPTGRKVQLPPARQMNLGFGDESTEPEASEQGERPGRKVAPLTTAEDSLASIPFIDEPTSPSIDLQAKHVPASAVVSSAMNSAPVLSTSPSSPTFTFALGRHYSRDCSESPYAPASSWPLLSGPREDSGDVLTCRGQARPLRPHNIHPKLPPVVSLQSLDSWGTSEDADAPSKRHSTSDLSDSTFSDVRREGWLYYKQILTKKGKKAGSGLRQWKRVYAALRARSLSLSKERREPGPAAGAAVAVAGEDEAAPVCIGSCLVDISYSEIKRRHVFRLTTADFCEYLFQAEDRDDMLGWIRAIRENSRAEGEDPGCANQALISKKLNDYRKVSHSSGPKADSSPKGSRGLGGLKSEFLKSDAARSLRTQDLHTGSKDDSATTPKAPWGINIIKKNKKVAPRAFGVRLEECQPATENQRVPLIVATCCRIVEARGLESTGIYRVPGNNAVVSSLQEQLNRGPSDINLQDERWQDLNVISSLLKSFFRKLPEPLFTDDKYNDFIEANRIEDSRERMKTLRKLIRDLPGHYYETLKFLVGHLKTIADHSEKNKMEPRNLALVFGPTLVRTSEDNMTDMVTHMPDRYKIIETLIQHSDWFFSDEEDKGERTPVDDKEPQSVPNIEYLLPNIGRTVPPADPGSDSTTCSSAKSKGSWAPKKEPYAREMLAISFISAVNRKRKKRREARGLGSSTDDDSEQEAHKPGAGAPLPGTQDLPEGQLPGAAAPEVPGRLSPSAAPEERPAADTRSIVSGYSTLSTMDRSVCSGAGGRRAGAGDEADDERSELSHVETDTEAGAASAGPAGRLARRPSFSSHHLIPCDTLARRRLSRSRPDGEGAGRTGPRVAELLGSASSSSQESLRPPASAAAQMSRPSRIEALRMRLRGTADDMLAVRLRRPLSPETRRRRSSWRRHTVVVQSPLTDLNFNEWKELGGGGPPEPAGPRAHSDNKDSGLSSLESTKARASSSAASLPPAMGEPGAAQSQPPRRSAAARLHRCL</sequence>
<evidence type="ECO:0000259" key="4">
    <source>
        <dbReference type="PROSITE" id="PS50238"/>
    </source>
</evidence>
<dbReference type="Pfam" id="PF00620">
    <property type="entry name" value="RhoGAP"/>
    <property type="match status" value="1"/>
</dbReference>
<feature type="region of interest" description="Disordered" evidence="2">
    <location>
        <begin position="402"/>
        <end position="421"/>
    </location>
</feature>
<dbReference type="InterPro" id="IPR041681">
    <property type="entry name" value="PH_9"/>
</dbReference>
<dbReference type="InterPro" id="IPR000198">
    <property type="entry name" value="RhoGAP_dom"/>
</dbReference>
<feature type="compositionally biased region" description="Basic and acidic residues" evidence="2">
    <location>
        <begin position="402"/>
        <end position="414"/>
    </location>
</feature>
<accession>G3U918</accession>
<dbReference type="InParanoid" id="G3U918"/>
<dbReference type="PROSITE" id="PS50003">
    <property type="entry name" value="PH_DOMAIN"/>
    <property type="match status" value="1"/>
</dbReference>
<dbReference type="GeneTree" id="ENSGT00940000157982"/>
<feature type="region of interest" description="Disordered" evidence="2">
    <location>
        <begin position="1"/>
        <end position="77"/>
    </location>
</feature>
<dbReference type="CDD" id="cd04395">
    <property type="entry name" value="RhoGAP_ARHGAP21"/>
    <property type="match status" value="1"/>
</dbReference>
<dbReference type="InterPro" id="IPR011993">
    <property type="entry name" value="PH-like_dom_sf"/>
</dbReference>
<dbReference type="Pfam" id="PF15410">
    <property type="entry name" value="PH_9"/>
    <property type="match status" value="1"/>
</dbReference>
<feature type="region of interest" description="Disordered" evidence="2">
    <location>
        <begin position="366"/>
        <end position="387"/>
    </location>
</feature>
<dbReference type="SUPFAM" id="SSF50729">
    <property type="entry name" value="PH domain-like"/>
    <property type="match status" value="1"/>
</dbReference>
<dbReference type="eggNOG" id="KOG4407">
    <property type="taxonomic scope" value="Eukaryota"/>
</dbReference>
<feature type="region of interest" description="Disordered" evidence="2">
    <location>
        <begin position="958"/>
        <end position="1029"/>
    </location>
</feature>
<evidence type="ECO:0000313" key="5">
    <source>
        <dbReference type="Ensembl" id="ENSLAFP00000024326.1"/>
    </source>
</evidence>
<dbReference type="PANTHER" id="PTHR23175:SF5">
    <property type="entry name" value="RHO GTPASE-ACTIVATING PROTEIN 23"/>
    <property type="match status" value="1"/>
</dbReference>
<feature type="domain" description="PH" evidence="3">
    <location>
        <begin position="224"/>
        <end position="343"/>
    </location>
</feature>
<dbReference type="Proteomes" id="UP000007646">
    <property type="component" value="Unassembled WGS sequence"/>
</dbReference>
<feature type="compositionally biased region" description="Basic and acidic residues" evidence="2">
    <location>
        <begin position="25"/>
        <end position="34"/>
    </location>
</feature>
<dbReference type="CDD" id="cd01253">
    <property type="entry name" value="PH_ARHGAP21-like"/>
    <property type="match status" value="1"/>
</dbReference>
<evidence type="ECO:0000259" key="3">
    <source>
        <dbReference type="PROSITE" id="PS50003"/>
    </source>
</evidence>
<feature type="region of interest" description="Disordered" evidence="2">
    <location>
        <begin position="711"/>
        <end position="904"/>
    </location>
</feature>
<dbReference type="FunFam" id="1.10.555.10:FF:000014">
    <property type="entry name" value="Rho GTPase activating protein 21"/>
    <property type="match status" value="1"/>
</dbReference>
<dbReference type="SMART" id="SM00233">
    <property type="entry name" value="PH"/>
    <property type="match status" value="1"/>
</dbReference>
<dbReference type="SMART" id="SM00324">
    <property type="entry name" value="RhoGAP"/>
    <property type="match status" value="1"/>
</dbReference>